<sequence>MKSWSDGLLKLVAKCNNFELPGSSKNSCLPFIVSGQQVGLVREDILEHLRPYTDVFEIQHTNHGQSNGCVTPGVYLLDKYQSVEERNEVMKYVLDDLRRKNGLVSLRGWRNETYDIRCKRSDPMMMKMERSGCCLFGTIQYGVHINGYFYDKDGQLMMWLGRRSKTKPTYPDMLDNMCAGGLASDLGIMECAIKECQEEASVEDRYLKNLKSVGCISYCYEDSRGVHPECQFVFDLELSEDFEPNNTDGEVGSFSLHTIEEVKTLIVSEEFKPNCALVILDFLMRHGIVTPDNEPNYPYLNEMMHFPLQSTYLTFGDCCENSQN</sequence>
<keyword evidence="3" id="KW-1185">Reference proteome</keyword>
<dbReference type="PROSITE" id="PS51462">
    <property type="entry name" value="NUDIX"/>
    <property type="match status" value="1"/>
</dbReference>
<accession>A0AAE0RT24</accession>
<dbReference type="Proteomes" id="UP001195483">
    <property type="component" value="Unassembled WGS sequence"/>
</dbReference>
<dbReference type="CDD" id="cd03676">
    <property type="entry name" value="NUDIX_Tnr3_like"/>
    <property type="match status" value="1"/>
</dbReference>
<reference evidence="2" key="3">
    <citation type="submission" date="2023-05" db="EMBL/GenBank/DDBJ databases">
        <authorList>
            <person name="Smith C.H."/>
        </authorList>
    </citation>
    <scope>NUCLEOTIDE SEQUENCE</scope>
    <source>
        <strain evidence="2">CHS0354</strain>
        <tissue evidence="2">Mantle</tissue>
    </source>
</reference>
<comment type="caution">
    <text evidence="2">The sequence shown here is derived from an EMBL/GenBank/DDBJ whole genome shotgun (WGS) entry which is preliminary data.</text>
</comment>
<dbReference type="FunFam" id="3.90.79.10:FF:000019">
    <property type="entry name" value="Thiamin pyrophosphokinase, putative"/>
    <property type="match status" value="1"/>
</dbReference>
<dbReference type="Pfam" id="PF15916">
    <property type="entry name" value="DUF4743"/>
    <property type="match status" value="1"/>
</dbReference>
<dbReference type="SUPFAM" id="SSF55811">
    <property type="entry name" value="Nudix"/>
    <property type="match status" value="1"/>
</dbReference>
<feature type="domain" description="Nudix hydrolase" evidence="1">
    <location>
        <begin position="140"/>
        <end position="279"/>
    </location>
</feature>
<evidence type="ECO:0000313" key="3">
    <source>
        <dbReference type="Proteomes" id="UP001195483"/>
    </source>
</evidence>
<gene>
    <name evidence="2" type="ORF">CHS0354_029892</name>
</gene>
<name>A0AAE0RT24_9BIVA</name>
<evidence type="ECO:0000259" key="1">
    <source>
        <dbReference type="PROSITE" id="PS51462"/>
    </source>
</evidence>
<dbReference type="InterPro" id="IPR015797">
    <property type="entry name" value="NUDIX_hydrolase-like_dom_sf"/>
</dbReference>
<protein>
    <recommendedName>
        <fullName evidence="1">Nudix hydrolase domain-containing protein</fullName>
    </recommendedName>
</protein>
<reference evidence="2" key="1">
    <citation type="journal article" date="2021" name="Genome Biol. Evol.">
        <title>A High-Quality Reference Genome for a Parasitic Bivalve with Doubly Uniparental Inheritance (Bivalvia: Unionida).</title>
        <authorList>
            <person name="Smith C.H."/>
        </authorList>
    </citation>
    <scope>NUCLEOTIDE SEQUENCE</scope>
    <source>
        <strain evidence="2">CHS0354</strain>
    </source>
</reference>
<dbReference type="PANTHER" id="PTHR13622">
    <property type="entry name" value="THIAMIN PYROPHOSPHOKINASE"/>
    <property type="match status" value="1"/>
</dbReference>
<organism evidence="2 3">
    <name type="scientific">Potamilus streckersoni</name>
    <dbReference type="NCBI Taxonomy" id="2493646"/>
    <lineage>
        <taxon>Eukaryota</taxon>
        <taxon>Metazoa</taxon>
        <taxon>Spiralia</taxon>
        <taxon>Lophotrochozoa</taxon>
        <taxon>Mollusca</taxon>
        <taxon>Bivalvia</taxon>
        <taxon>Autobranchia</taxon>
        <taxon>Heteroconchia</taxon>
        <taxon>Palaeoheterodonta</taxon>
        <taxon>Unionida</taxon>
        <taxon>Unionoidea</taxon>
        <taxon>Unionidae</taxon>
        <taxon>Ambleminae</taxon>
        <taxon>Lampsilini</taxon>
        <taxon>Potamilus</taxon>
    </lineage>
</organism>
<dbReference type="EMBL" id="JAEAOA010001785">
    <property type="protein sequence ID" value="KAK3579036.1"/>
    <property type="molecule type" value="Genomic_DNA"/>
</dbReference>
<dbReference type="Gene3D" id="3.90.79.10">
    <property type="entry name" value="Nucleoside Triphosphate Pyrophosphohydrolase"/>
    <property type="match status" value="1"/>
</dbReference>
<dbReference type="AlphaFoldDB" id="A0AAE0RT24"/>
<dbReference type="InterPro" id="IPR000086">
    <property type="entry name" value="NUDIX_hydrolase_dom"/>
</dbReference>
<dbReference type="GO" id="GO:0044715">
    <property type="term" value="F:8-oxo-dGDP phosphatase activity"/>
    <property type="evidence" value="ECO:0007669"/>
    <property type="project" value="TreeGrafter"/>
</dbReference>
<dbReference type="Pfam" id="PF00293">
    <property type="entry name" value="NUDIX"/>
    <property type="match status" value="1"/>
</dbReference>
<dbReference type="PANTHER" id="PTHR13622:SF8">
    <property type="entry name" value="THIAMIN PYROPHOSPHOKINASE 1"/>
    <property type="match status" value="1"/>
</dbReference>
<evidence type="ECO:0000313" key="2">
    <source>
        <dbReference type="EMBL" id="KAK3579036.1"/>
    </source>
</evidence>
<dbReference type="InterPro" id="IPR031804">
    <property type="entry name" value="DUF4743"/>
</dbReference>
<reference evidence="2" key="2">
    <citation type="journal article" date="2021" name="Genome Biol. Evol.">
        <title>Developing a high-quality reference genome for a parasitic bivalve with doubly uniparental inheritance (Bivalvia: Unionida).</title>
        <authorList>
            <person name="Smith C.H."/>
        </authorList>
    </citation>
    <scope>NUCLEOTIDE SEQUENCE</scope>
    <source>
        <strain evidence="2">CHS0354</strain>
        <tissue evidence="2">Mantle</tissue>
    </source>
</reference>
<proteinExistence type="predicted"/>